<keyword evidence="5 11" id="KW-0812">Transmembrane</keyword>
<accession>A0ABW7F2Y8</accession>
<dbReference type="Pfam" id="PF00593">
    <property type="entry name" value="TonB_dep_Rec_b-barrel"/>
    <property type="match status" value="1"/>
</dbReference>
<keyword evidence="6 13" id="KW-0732">Signal</keyword>
<feature type="domain" description="TonB-dependent receptor-like beta-barrel" evidence="14">
    <location>
        <begin position="270"/>
        <end position="668"/>
    </location>
</feature>
<keyword evidence="3 11" id="KW-0813">Transport</keyword>
<evidence type="ECO:0000256" key="7">
    <source>
        <dbReference type="ARBA" id="ARBA00023077"/>
    </source>
</evidence>
<name>A0ABW7F2Y8_9BURK</name>
<evidence type="ECO:0000259" key="14">
    <source>
        <dbReference type="Pfam" id="PF00593"/>
    </source>
</evidence>
<keyword evidence="10 11" id="KW-0998">Cell outer membrane</keyword>
<dbReference type="EMBL" id="JBIGHV010000005">
    <property type="protein sequence ID" value="MFG6431001.1"/>
    <property type="molecule type" value="Genomic_DNA"/>
</dbReference>
<dbReference type="InterPro" id="IPR037066">
    <property type="entry name" value="Plug_dom_sf"/>
</dbReference>
<keyword evidence="17" id="KW-1185">Reference proteome</keyword>
<proteinExistence type="inferred from homology"/>
<evidence type="ECO:0000256" key="4">
    <source>
        <dbReference type="ARBA" id="ARBA00022452"/>
    </source>
</evidence>
<evidence type="ECO:0000259" key="15">
    <source>
        <dbReference type="Pfam" id="PF07715"/>
    </source>
</evidence>
<evidence type="ECO:0000256" key="13">
    <source>
        <dbReference type="SAM" id="SignalP"/>
    </source>
</evidence>
<keyword evidence="7 12" id="KW-0798">TonB box</keyword>
<evidence type="ECO:0000256" key="3">
    <source>
        <dbReference type="ARBA" id="ARBA00022448"/>
    </source>
</evidence>
<comment type="similarity">
    <text evidence="2 11 12">Belongs to the TonB-dependent receptor family.</text>
</comment>
<feature type="domain" description="TonB-dependent receptor plug" evidence="15">
    <location>
        <begin position="53"/>
        <end position="163"/>
    </location>
</feature>
<dbReference type="PANTHER" id="PTHR30069:SF29">
    <property type="entry name" value="HEMOGLOBIN AND HEMOGLOBIN-HAPTOGLOBIN-BINDING PROTEIN 1-RELATED"/>
    <property type="match status" value="1"/>
</dbReference>
<dbReference type="Proteomes" id="UP001606210">
    <property type="component" value="Unassembled WGS sequence"/>
</dbReference>
<dbReference type="RefSeq" id="WP_394479709.1">
    <property type="nucleotide sequence ID" value="NZ_JBIGHV010000005.1"/>
</dbReference>
<dbReference type="Pfam" id="PF07715">
    <property type="entry name" value="Plug"/>
    <property type="match status" value="1"/>
</dbReference>
<feature type="signal peptide" evidence="13">
    <location>
        <begin position="1"/>
        <end position="17"/>
    </location>
</feature>
<evidence type="ECO:0000256" key="9">
    <source>
        <dbReference type="ARBA" id="ARBA00023170"/>
    </source>
</evidence>
<reference evidence="16 17" key="1">
    <citation type="submission" date="2024-08" db="EMBL/GenBank/DDBJ databases">
        <authorList>
            <person name="Lu H."/>
        </authorList>
    </citation>
    <scope>NUCLEOTIDE SEQUENCE [LARGE SCALE GENOMIC DNA]</scope>
    <source>
        <strain evidence="16 17">LYH14W</strain>
    </source>
</reference>
<organism evidence="16 17">
    <name type="scientific">Pelomonas parva</name>
    <dbReference type="NCBI Taxonomy" id="3299032"/>
    <lineage>
        <taxon>Bacteria</taxon>
        <taxon>Pseudomonadati</taxon>
        <taxon>Pseudomonadota</taxon>
        <taxon>Betaproteobacteria</taxon>
        <taxon>Burkholderiales</taxon>
        <taxon>Sphaerotilaceae</taxon>
        <taxon>Roseateles</taxon>
    </lineage>
</organism>
<feature type="chain" id="PRO_5047384917" evidence="13">
    <location>
        <begin position="18"/>
        <end position="703"/>
    </location>
</feature>
<evidence type="ECO:0000313" key="17">
    <source>
        <dbReference type="Proteomes" id="UP001606210"/>
    </source>
</evidence>
<evidence type="ECO:0000256" key="10">
    <source>
        <dbReference type="ARBA" id="ARBA00023237"/>
    </source>
</evidence>
<dbReference type="SUPFAM" id="SSF56935">
    <property type="entry name" value="Porins"/>
    <property type="match status" value="1"/>
</dbReference>
<sequence>MRSFLGSALLGSLCCTAGLPLAAAQAPSEEEELAQVYGDKTTISIATGAPQALRRAPAVATVITAQDIAAMGATGIDEVLESVPGVHVSRSSNSFAPLYLIRGIHSEFNAQTLMLLNGVPLTTLFVGNRGLGWGDMPVENIARIEIIRGPGSALYGADAFSGVINVITKTAADVDGVDLGVRVGSFRSRDGWLQYGGRLGAFDVATYLRVGSTDGQRETVSADQQTALDGAFNTRASLAPAHMNVGFKALDASADLSRDRLRLRASYKLRDDLQTGAGVAGALDPVGRYRIERITSDVSWSDIELGRDWRGTLTASYLHYQQTFNAPLQLFPPGAFGGTFPKGMLGAPSTWERQVRLAAVAHYSGIQGHNLRIGAGHDDLDMYRTREFKNFTIIASGPATGLPVPLPSDQLQEFPPAESFAEPHRRTVSYVYLQDEWRVAKDWTLTAGLRHDHYSDFGSTTNPRAALVWDANLDLTIKLLYGRAFRAPAFTEQYSINNPVIRGNAALKPETISTLEAAFSWQARADTQLNLSLFRYGMKDIIRTTDTGGGTARFNNIGARHGTGLELDAQWDATRKLRLSGNVALQRSIEDATGSDAGYAPRVLLNARADWSLANGWLLGVQANHVADRRRPAGDARAAIADDTTADLTLRTGRGKGRWDFVVSVRNLFNAAAREPSMAPGLALPHDIPLARRSLYVQAAHHL</sequence>
<evidence type="ECO:0000256" key="2">
    <source>
        <dbReference type="ARBA" id="ARBA00009810"/>
    </source>
</evidence>
<evidence type="ECO:0000313" key="16">
    <source>
        <dbReference type="EMBL" id="MFG6431001.1"/>
    </source>
</evidence>
<gene>
    <name evidence="16" type="ORF">ACG00Y_13815</name>
</gene>
<comment type="subcellular location">
    <subcellularLocation>
        <location evidence="1 11">Cell outer membrane</location>
        <topology evidence="1 11">Multi-pass membrane protein</topology>
    </subcellularLocation>
</comment>
<dbReference type="PANTHER" id="PTHR30069">
    <property type="entry name" value="TONB-DEPENDENT OUTER MEMBRANE RECEPTOR"/>
    <property type="match status" value="1"/>
</dbReference>
<dbReference type="InterPro" id="IPR036942">
    <property type="entry name" value="Beta-barrel_TonB_sf"/>
</dbReference>
<keyword evidence="9 16" id="KW-0675">Receptor</keyword>
<dbReference type="PROSITE" id="PS52016">
    <property type="entry name" value="TONB_DEPENDENT_REC_3"/>
    <property type="match status" value="1"/>
</dbReference>
<dbReference type="InterPro" id="IPR012910">
    <property type="entry name" value="Plug_dom"/>
</dbReference>
<dbReference type="InterPro" id="IPR000531">
    <property type="entry name" value="Beta-barrel_TonB"/>
</dbReference>
<protein>
    <submittedName>
        <fullName evidence="16">TonB-dependent receptor plug domain-containing protein</fullName>
    </submittedName>
</protein>
<dbReference type="CDD" id="cd01347">
    <property type="entry name" value="ligand_gated_channel"/>
    <property type="match status" value="1"/>
</dbReference>
<dbReference type="InterPro" id="IPR039426">
    <property type="entry name" value="TonB-dep_rcpt-like"/>
</dbReference>
<comment type="caution">
    <text evidence="16">The sequence shown here is derived from an EMBL/GenBank/DDBJ whole genome shotgun (WGS) entry which is preliminary data.</text>
</comment>
<keyword evidence="8 11" id="KW-0472">Membrane</keyword>
<dbReference type="Gene3D" id="2.170.130.10">
    <property type="entry name" value="TonB-dependent receptor, plug domain"/>
    <property type="match status" value="1"/>
</dbReference>
<evidence type="ECO:0000256" key="5">
    <source>
        <dbReference type="ARBA" id="ARBA00022692"/>
    </source>
</evidence>
<evidence type="ECO:0000256" key="1">
    <source>
        <dbReference type="ARBA" id="ARBA00004571"/>
    </source>
</evidence>
<evidence type="ECO:0000256" key="6">
    <source>
        <dbReference type="ARBA" id="ARBA00022729"/>
    </source>
</evidence>
<evidence type="ECO:0000256" key="11">
    <source>
        <dbReference type="PROSITE-ProRule" id="PRU01360"/>
    </source>
</evidence>
<dbReference type="Gene3D" id="2.40.170.20">
    <property type="entry name" value="TonB-dependent receptor, beta-barrel domain"/>
    <property type="match status" value="1"/>
</dbReference>
<evidence type="ECO:0000256" key="12">
    <source>
        <dbReference type="RuleBase" id="RU003357"/>
    </source>
</evidence>
<keyword evidence="4 11" id="KW-1134">Transmembrane beta strand</keyword>
<evidence type="ECO:0000256" key="8">
    <source>
        <dbReference type="ARBA" id="ARBA00023136"/>
    </source>
</evidence>